<dbReference type="GO" id="GO:0003723">
    <property type="term" value="F:RNA binding"/>
    <property type="evidence" value="ECO:0007669"/>
    <property type="project" value="UniProtKB-UniRule"/>
</dbReference>
<dbReference type="Proteomes" id="UP000052978">
    <property type="component" value="Unassembled WGS sequence"/>
</dbReference>
<evidence type="ECO:0000256" key="2">
    <source>
        <dbReference type="PROSITE-ProRule" id="PRU00176"/>
    </source>
</evidence>
<dbReference type="InterPro" id="IPR036875">
    <property type="entry name" value="Znf_CCHC_sf"/>
</dbReference>
<dbReference type="Gene3D" id="4.10.60.10">
    <property type="entry name" value="Zinc finger, CCHC-type"/>
    <property type="match status" value="1"/>
</dbReference>
<dbReference type="GO" id="GO:0008270">
    <property type="term" value="F:zinc ion binding"/>
    <property type="evidence" value="ECO:0007669"/>
    <property type="project" value="UniProtKB-KW"/>
</dbReference>
<dbReference type="PANTHER" id="PTHR23147">
    <property type="entry name" value="SERINE/ARGININE RICH SPLICING FACTOR"/>
    <property type="match status" value="1"/>
</dbReference>
<keyword evidence="1" id="KW-0862">Zinc</keyword>
<dbReference type="SMART" id="SM00360">
    <property type="entry name" value="RRM"/>
    <property type="match status" value="1"/>
</dbReference>
<dbReference type="PROSITE" id="PS50102">
    <property type="entry name" value="RRM"/>
    <property type="match status" value="1"/>
</dbReference>
<keyword evidence="1" id="KW-0479">Metal-binding</keyword>
<keyword evidence="2" id="KW-0694">RNA-binding</keyword>
<feature type="region of interest" description="Disordered" evidence="3">
    <location>
        <begin position="180"/>
        <end position="237"/>
    </location>
</feature>
<evidence type="ECO:0000313" key="6">
    <source>
        <dbReference type="EMBL" id="EPQ05635.1"/>
    </source>
</evidence>
<dbReference type="InterPro" id="IPR000504">
    <property type="entry name" value="RRM_dom"/>
</dbReference>
<dbReference type="FunFam" id="3.30.70.330:FF:000078">
    <property type="entry name" value="serine/arginine-rich splicing factor 7 isoform X1"/>
    <property type="match status" value="1"/>
</dbReference>
<dbReference type="InterPro" id="IPR001878">
    <property type="entry name" value="Znf_CCHC"/>
</dbReference>
<dbReference type="EMBL" id="KE161835">
    <property type="protein sequence ID" value="EPQ05635.1"/>
    <property type="molecule type" value="Genomic_DNA"/>
</dbReference>
<evidence type="ECO:0000313" key="7">
    <source>
        <dbReference type="Proteomes" id="UP000052978"/>
    </source>
</evidence>
<evidence type="ECO:0000259" key="5">
    <source>
        <dbReference type="PROSITE" id="PS50158"/>
    </source>
</evidence>
<organism evidence="6 7">
    <name type="scientific">Myotis brandtii</name>
    <name type="common">Brandt's bat</name>
    <dbReference type="NCBI Taxonomy" id="109478"/>
    <lineage>
        <taxon>Eukaryota</taxon>
        <taxon>Metazoa</taxon>
        <taxon>Chordata</taxon>
        <taxon>Craniata</taxon>
        <taxon>Vertebrata</taxon>
        <taxon>Euteleostomi</taxon>
        <taxon>Mammalia</taxon>
        <taxon>Eutheria</taxon>
        <taxon>Laurasiatheria</taxon>
        <taxon>Chiroptera</taxon>
        <taxon>Yangochiroptera</taxon>
        <taxon>Vespertilionidae</taxon>
        <taxon>Myotis</taxon>
    </lineage>
</organism>
<gene>
    <name evidence="6" type="ORF">D623_10001682</name>
</gene>
<keyword evidence="7" id="KW-1185">Reference proteome</keyword>
<evidence type="ECO:0000256" key="3">
    <source>
        <dbReference type="SAM" id="MobiDB-lite"/>
    </source>
</evidence>
<reference evidence="6 7" key="1">
    <citation type="journal article" date="2013" name="Nat. Commun.">
        <title>Genome analysis reveals insights into physiology and longevity of the Brandt's bat Myotis brandtii.</title>
        <authorList>
            <person name="Seim I."/>
            <person name="Fang X."/>
            <person name="Xiong Z."/>
            <person name="Lobanov A.V."/>
            <person name="Huang Z."/>
            <person name="Ma S."/>
            <person name="Feng Y."/>
            <person name="Turanov A.A."/>
            <person name="Zhu Y."/>
            <person name="Lenz T.L."/>
            <person name="Gerashchenko M.V."/>
            <person name="Fan D."/>
            <person name="Hee Yim S."/>
            <person name="Yao X."/>
            <person name="Jordan D."/>
            <person name="Xiong Y."/>
            <person name="Ma Y."/>
            <person name="Lyapunov A.N."/>
            <person name="Chen G."/>
            <person name="Kulakova O.I."/>
            <person name="Sun Y."/>
            <person name="Lee S.G."/>
            <person name="Bronson R.T."/>
            <person name="Moskalev A.A."/>
            <person name="Sunyaev S.R."/>
            <person name="Zhang G."/>
            <person name="Krogh A."/>
            <person name="Wang J."/>
            <person name="Gladyshev V.N."/>
        </authorList>
    </citation>
    <scope>NUCLEOTIDE SEQUENCE [LARGE SCALE GENOMIC DNA]</scope>
</reference>
<dbReference type="AlphaFoldDB" id="S7MQC9"/>
<protein>
    <submittedName>
        <fullName evidence="6">Serine/arginine-rich splicing factor 7</fullName>
    </submittedName>
</protein>
<dbReference type="SUPFAM" id="SSF57756">
    <property type="entry name" value="Retrovirus zinc finger-like domains"/>
    <property type="match status" value="1"/>
</dbReference>
<evidence type="ECO:0000256" key="1">
    <source>
        <dbReference type="PROSITE-ProRule" id="PRU00047"/>
    </source>
</evidence>
<sequence>MRRGTQPPRIYQPEPRLFLVDAAGPLLREVFGGVRSCSRHSDPGRAELARGPVSMSRYGRYREETKVYVGNLATGAGKGELERAFSYYGPLRTVWIARNPPGFAFVGFEDPRDAEDAVRGLDGKVICDSRVRVELSTGMPRRSYLDRPPARHPFDPNDRCYECGEKGHYAYDCHRYSRRRRSRSRSASPRRSRSVSLRRSRSASLRRSRSGSIKGSSRSKSRSPSPKKKMFPIPLCI</sequence>
<dbReference type="Gene3D" id="3.30.70.330">
    <property type="match status" value="1"/>
</dbReference>
<keyword evidence="1" id="KW-0863">Zinc-finger</keyword>
<dbReference type="SUPFAM" id="SSF54928">
    <property type="entry name" value="RNA-binding domain, RBD"/>
    <property type="match status" value="1"/>
</dbReference>
<name>S7MQC9_MYOBR</name>
<dbReference type="InterPro" id="IPR035979">
    <property type="entry name" value="RBD_domain_sf"/>
</dbReference>
<dbReference type="InterPro" id="IPR050907">
    <property type="entry name" value="SRSF"/>
</dbReference>
<feature type="compositionally biased region" description="Basic residues" evidence="3">
    <location>
        <begin position="180"/>
        <end position="209"/>
    </location>
</feature>
<dbReference type="Pfam" id="PF00076">
    <property type="entry name" value="RRM_1"/>
    <property type="match status" value="1"/>
</dbReference>
<dbReference type="InterPro" id="IPR034651">
    <property type="entry name" value="SRSF7_RRM"/>
</dbReference>
<feature type="domain" description="RRM" evidence="4">
    <location>
        <begin position="65"/>
        <end position="138"/>
    </location>
</feature>
<dbReference type="CDD" id="cd12646">
    <property type="entry name" value="RRM_SRSF7"/>
    <property type="match status" value="1"/>
</dbReference>
<feature type="compositionally biased region" description="Basic residues" evidence="3">
    <location>
        <begin position="217"/>
        <end position="230"/>
    </location>
</feature>
<proteinExistence type="predicted"/>
<accession>S7MQC9</accession>
<dbReference type="InterPro" id="IPR012677">
    <property type="entry name" value="Nucleotide-bd_a/b_plait_sf"/>
</dbReference>
<evidence type="ECO:0000259" key="4">
    <source>
        <dbReference type="PROSITE" id="PS50102"/>
    </source>
</evidence>
<dbReference type="PROSITE" id="PS50158">
    <property type="entry name" value="ZF_CCHC"/>
    <property type="match status" value="1"/>
</dbReference>
<feature type="domain" description="CCHC-type" evidence="5">
    <location>
        <begin position="159"/>
        <end position="173"/>
    </location>
</feature>